<organism evidence="1">
    <name type="scientific">Arundo donax</name>
    <name type="common">Giant reed</name>
    <name type="synonym">Donax arundinaceus</name>
    <dbReference type="NCBI Taxonomy" id="35708"/>
    <lineage>
        <taxon>Eukaryota</taxon>
        <taxon>Viridiplantae</taxon>
        <taxon>Streptophyta</taxon>
        <taxon>Embryophyta</taxon>
        <taxon>Tracheophyta</taxon>
        <taxon>Spermatophyta</taxon>
        <taxon>Magnoliopsida</taxon>
        <taxon>Liliopsida</taxon>
        <taxon>Poales</taxon>
        <taxon>Poaceae</taxon>
        <taxon>PACMAD clade</taxon>
        <taxon>Arundinoideae</taxon>
        <taxon>Arundineae</taxon>
        <taxon>Arundo</taxon>
    </lineage>
</organism>
<name>A0A0A9H4R9_ARUDO</name>
<dbReference type="EMBL" id="GBRH01168040">
    <property type="protein sequence ID" value="JAE29856.1"/>
    <property type="molecule type" value="Transcribed_RNA"/>
</dbReference>
<dbReference type="AlphaFoldDB" id="A0A0A9H4R9"/>
<evidence type="ECO:0000313" key="1">
    <source>
        <dbReference type="EMBL" id="JAE29856.1"/>
    </source>
</evidence>
<protein>
    <submittedName>
        <fullName evidence="1">Uncharacterized protein</fullName>
    </submittedName>
</protein>
<accession>A0A0A9H4R9</accession>
<sequence>MKDSEAWALTWVEGLSTSATGGLKEIQAGNHAQNYYYDIRKNNDFVQ</sequence>
<reference evidence="1" key="2">
    <citation type="journal article" date="2015" name="Data Brief">
        <title>Shoot transcriptome of the giant reed, Arundo donax.</title>
        <authorList>
            <person name="Barrero R.A."/>
            <person name="Guerrero F.D."/>
            <person name="Moolhuijzen P."/>
            <person name="Goolsby J.A."/>
            <person name="Tidwell J."/>
            <person name="Bellgard S.E."/>
            <person name="Bellgard M.I."/>
        </authorList>
    </citation>
    <scope>NUCLEOTIDE SEQUENCE</scope>
    <source>
        <tissue evidence="1">Shoot tissue taken approximately 20 cm above the soil surface</tissue>
    </source>
</reference>
<proteinExistence type="predicted"/>
<reference evidence="1" key="1">
    <citation type="submission" date="2014-09" db="EMBL/GenBank/DDBJ databases">
        <authorList>
            <person name="Magalhaes I.L.F."/>
            <person name="Oliveira U."/>
            <person name="Santos F.R."/>
            <person name="Vidigal T.H.D.A."/>
            <person name="Brescovit A.D."/>
            <person name="Santos A.J."/>
        </authorList>
    </citation>
    <scope>NUCLEOTIDE SEQUENCE</scope>
    <source>
        <tissue evidence="1">Shoot tissue taken approximately 20 cm above the soil surface</tissue>
    </source>
</reference>